<gene>
    <name evidence="1" type="ORF">S01H4_12304</name>
</gene>
<organism evidence="1">
    <name type="scientific">marine sediment metagenome</name>
    <dbReference type="NCBI Taxonomy" id="412755"/>
    <lineage>
        <taxon>unclassified sequences</taxon>
        <taxon>metagenomes</taxon>
        <taxon>ecological metagenomes</taxon>
    </lineage>
</organism>
<accession>X0Z0F0</accession>
<sequence>MSIRTLRRELEPKLLRRPGITGIGNVGNTLRIYVEGTDVDFPSRIDNFPVEIFKTGKIKALNQLSYYVQQDAVTGSPWTVPKASVDPLRTSKYRPIPGGVSIGHPSITAGTHGVSLRFMGISGGLSNNHVLAAGSTLQFPKANIGDPIYQPGPYDGGTSVDTVGSLSWYQPIDTEKSNLIDAALWEPSSSDLMSDEILDIGVPRGLG</sequence>
<proteinExistence type="predicted"/>
<comment type="caution">
    <text evidence="1">The sequence shown here is derived from an EMBL/GenBank/DDBJ whole genome shotgun (WGS) entry which is preliminary data.</text>
</comment>
<evidence type="ECO:0000313" key="1">
    <source>
        <dbReference type="EMBL" id="GAG62430.1"/>
    </source>
</evidence>
<reference evidence="1" key="1">
    <citation type="journal article" date="2014" name="Front. Microbiol.">
        <title>High frequency of phylogenetically diverse reductive dehalogenase-homologous genes in deep subseafloor sedimentary metagenomes.</title>
        <authorList>
            <person name="Kawai M."/>
            <person name="Futagami T."/>
            <person name="Toyoda A."/>
            <person name="Takaki Y."/>
            <person name="Nishi S."/>
            <person name="Hori S."/>
            <person name="Arai W."/>
            <person name="Tsubouchi T."/>
            <person name="Morono Y."/>
            <person name="Uchiyama I."/>
            <person name="Ito T."/>
            <person name="Fujiyama A."/>
            <person name="Inagaki F."/>
            <person name="Takami H."/>
        </authorList>
    </citation>
    <scope>NUCLEOTIDE SEQUENCE</scope>
    <source>
        <strain evidence="1">Expedition CK06-06</strain>
    </source>
</reference>
<feature type="non-terminal residue" evidence="1">
    <location>
        <position position="207"/>
    </location>
</feature>
<dbReference type="EMBL" id="BART01005197">
    <property type="protein sequence ID" value="GAG62430.1"/>
    <property type="molecule type" value="Genomic_DNA"/>
</dbReference>
<dbReference type="AlphaFoldDB" id="X0Z0F0"/>
<protein>
    <submittedName>
        <fullName evidence="1">Uncharacterized protein</fullName>
    </submittedName>
</protein>
<name>X0Z0F0_9ZZZZ</name>